<evidence type="ECO:0000256" key="1">
    <source>
        <dbReference type="ARBA" id="ARBA00004167"/>
    </source>
</evidence>
<dbReference type="InterPro" id="IPR018448">
    <property type="entry name" value="TatB"/>
</dbReference>
<keyword evidence="9" id="KW-0175">Coiled coil</keyword>
<evidence type="ECO:0000256" key="8">
    <source>
        <dbReference type="ARBA" id="ARBA00023136"/>
    </source>
</evidence>
<comment type="subcellular location">
    <subcellularLocation>
        <location evidence="1">Membrane</location>
        <topology evidence="1">Single-pass membrane protein</topology>
    </subcellularLocation>
</comment>
<keyword evidence="7" id="KW-0811">Translocation</keyword>
<keyword evidence="3" id="KW-1003">Cell membrane</keyword>
<evidence type="ECO:0000256" key="7">
    <source>
        <dbReference type="ARBA" id="ARBA00023010"/>
    </source>
</evidence>
<proteinExistence type="predicted"/>
<sequence length="138" mass="14938">MSLVPQLGLPEILVLAMLALLVIGPKDLPKFLHSVGKMVGKIRRLADEFRAGISQMAREAEMEEMRREIEELKKTAGADDVQKAFRDLESDVNSAVSVASSRPHPHDEHPPHEGEEQAGSDGAPEPEPGAKTSEGTHG</sequence>
<evidence type="ECO:0000256" key="4">
    <source>
        <dbReference type="ARBA" id="ARBA00022692"/>
    </source>
</evidence>
<evidence type="ECO:0000256" key="10">
    <source>
        <dbReference type="SAM" id="MobiDB-lite"/>
    </source>
</evidence>
<protein>
    <submittedName>
        <fullName evidence="11">Sec-independent protein translocase protein TatB</fullName>
    </submittedName>
</protein>
<dbReference type="NCBIfam" id="TIGR01410">
    <property type="entry name" value="tatB"/>
    <property type="match status" value="1"/>
</dbReference>
<evidence type="ECO:0000313" key="11">
    <source>
        <dbReference type="EMBL" id="MFC3302640.1"/>
    </source>
</evidence>
<gene>
    <name evidence="11" type="primary">tatB</name>
    <name evidence="11" type="ORF">ACFONP_07830</name>
</gene>
<evidence type="ECO:0000256" key="6">
    <source>
        <dbReference type="ARBA" id="ARBA00022989"/>
    </source>
</evidence>
<feature type="region of interest" description="Disordered" evidence="10">
    <location>
        <begin position="92"/>
        <end position="138"/>
    </location>
</feature>
<comment type="caution">
    <text evidence="11">The sequence shown here is derived from an EMBL/GenBank/DDBJ whole genome shotgun (WGS) entry which is preliminary data.</text>
</comment>
<dbReference type="PANTHER" id="PTHR33162:SF1">
    <property type="entry name" value="SEC-INDEPENDENT PROTEIN TRANSLOCASE PROTEIN TATA, CHLOROPLASTIC"/>
    <property type="match status" value="1"/>
</dbReference>
<accession>A0ABV7MD16</accession>
<keyword evidence="2" id="KW-0813">Transport</keyword>
<keyword evidence="5" id="KW-0653">Protein transport</keyword>
<dbReference type="EMBL" id="JBHRVA010000002">
    <property type="protein sequence ID" value="MFC3302640.1"/>
    <property type="molecule type" value="Genomic_DNA"/>
</dbReference>
<dbReference type="Gene3D" id="1.20.5.3310">
    <property type="match status" value="1"/>
</dbReference>
<reference evidence="12" key="1">
    <citation type="journal article" date="2019" name="Int. J. Syst. Evol. Microbiol.">
        <title>The Global Catalogue of Microorganisms (GCM) 10K type strain sequencing project: providing services to taxonomists for standard genome sequencing and annotation.</title>
        <authorList>
            <consortium name="The Broad Institute Genomics Platform"/>
            <consortium name="The Broad Institute Genome Sequencing Center for Infectious Disease"/>
            <person name="Wu L."/>
            <person name="Ma J."/>
        </authorList>
    </citation>
    <scope>NUCLEOTIDE SEQUENCE [LARGE SCALE GENOMIC DNA]</scope>
    <source>
        <strain evidence="12">KCTC 22245</strain>
    </source>
</reference>
<dbReference type="PRINTS" id="PR01506">
    <property type="entry name" value="TATBPROTEIN"/>
</dbReference>
<feature type="coiled-coil region" evidence="9">
    <location>
        <begin position="55"/>
        <end position="82"/>
    </location>
</feature>
<keyword evidence="12" id="KW-1185">Reference proteome</keyword>
<name>A0ABV7MD16_9PROT</name>
<dbReference type="Pfam" id="PF02416">
    <property type="entry name" value="TatA_B_E"/>
    <property type="match status" value="1"/>
</dbReference>
<keyword evidence="4" id="KW-0812">Transmembrane</keyword>
<feature type="compositionally biased region" description="Basic and acidic residues" evidence="10">
    <location>
        <begin position="104"/>
        <end position="115"/>
    </location>
</feature>
<dbReference type="InterPro" id="IPR003369">
    <property type="entry name" value="TatA/B/E"/>
</dbReference>
<evidence type="ECO:0000256" key="5">
    <source>
        <dbReference type="ARBA" id="ARBA00022927"/>
    </source>
</evidence>
<evidence type="ECO:0000256" key="9">
    <source>
        <dbReference type="SAM" id="Coils"/>
    </source>
</evidence>
<evidence type="ECO:0000256" key="2">
    <source>
        <dbReference type="ARBA" id="ARBA00022448"/>
    </source>
</evidence>
<evidence type="ECO:0000256" key="3">
    <source>
        <dbReference type="ARBA" id="ARBA00022475"/>
    </source>
</evidence>
<organism evidence="11 12">
    <name type="scientific">Parvularcula lutaonensis</name>
    <dbReference type="NCBI Taxonomy" id="491923"/>
    <lineage>
        <taxon>Bacteria</taxon>
        <taxon>Pseudomonadati</taxon>
        <taxon>Pseudomonadota</taxon>
        <taxon>Alphaproteobacteria</taxon>
        <taxon>Parvularculales</taxon>
        <taxon>Parvularculaceae</taxon>
        <taxon>Parvularcula</taxon>
    </lineage>
</organism>
<evidence type="ECO:0000313" key="12">
    <source>
        <dbReference type="Proteomes" id="UP001595607"/>
    </source>
</evidence>
<dbReference type="PANTHER" id="PTHR33162">
    <property type="entry name" value="SEC-INDEPENDENT PROTEIN TRANSLOCASE PROTEIN TATA, CHLOROPLASTIC"/>
    <property type="match status" value="1"/>
</dbReference>
<keyword evidence="8" id="KW-0472">Membrane</keyword>
<dbReference type="Proteomes" id="UP001595607">
    <property type="component" value="Unassembled WGS sequence"/>
</dbReference>
<keyword evidence="6" id="KW-1133">Transmembrane helix</keyword>
<dbReference type="RefSeq" id="WP_189571105.1">
    <property type="nucleotide sequence ID" value="NZ_BMXU01000001.1"/>
</dbReference>